<feature type="domain" description="Methyltransferase type 11" evidence="1">
    <location>
        <begin position="44"/>
        <end position="129"/>
    </location>
</feature>
<evidence type="ECO:0000313" key="2">
    <source>
        <dbReference type="EMBL" id="OLF12539.1"/>
    </source>
</evidence>
<comment type="caution">
    <text evidence="2">The sequence shown here is derived from an EMBL/GenBank/DDBJ whole genome shotgun (WGS) entry which is preliminary data.</text>
</comment>
<dbReference type="Pfam" id="PF08241">
    <property type="entry name" value="Methyltransf_11"/>
    <property type="match status" value="1"/>
</dbReference>
<evidence type="ECO:0000259" key="1">
    <source>
        <dbReference type="Pfam" id="PF08241"/>
    </source>
</evidence>
<name>A0A1Q8CDY3_9PSEU</name>
<gene>
    <name evidence="2" type="ORF">BU204_28960</name>
</gene>
<dbReference type="CDD" id="cd02440">
    <property type="entry name" value="AdoMet_MTases"/>
    <property type="match status" value="1"/>
</dbReference>
<dbReference type="EMBL" id="MSIE01000060">
    <property type="protein sequence ID" value="OLF12539.1"/>
    <property type="molecule type" value="Genomic_DNA"/>
</dbReference>
<dbReference type="STRING" id="1912961.BU204_28960"/>
<dbReference type="InterPro" id="IPR029063">
    <property type="entry name" value="SAM-dependent_MTases_sf"/>
</dbReference>
<evidence type="ECO:0000313" key="3">
    <source>
        <dbReference type="Proteomes" id="UP000185596"/>
    </source>
</evidence>
<dbReference type="PANTHER" id="PTHR43591:SF24">
    <property type="entry name" value="2-METHOXY-6-POLYPRENYL-1,4-BENZOQUINOL METHYLASE, MITOCHONDRIAL"/>
    <property type="match status" value="1"/>
</dbReference>
<dbReference type="PANTHER" id="PTHR43591">
    <property type="entry name" value="METHYLTRANSFERASE"/>
    <property type="match status" value="1"/>
</dbReference>
<sequence length="258" mass="27787">MHHNDAVRAQFRLQAHTFTDTGFAAAGLDWILAELEPSPTDLVLDVAAGAAHLGRALAPHVAHVLALDLTPEMLAQGRRLAGDANVTFLRGDATALPCRDALFDLTVCRLALHQVADPAGVVREMVRVTAGRVAVVDLTADDDPAVAEEANSIERLRDPSHGTTLTLAQIHTLLRGAGAEVVSSSAHDQPVDLEDWLERTATPPGTRERIRARFAEELRGGPPTGMRPRPDGTFVHTWTMTVATTVAGTVPEPWPRRR</sequence>
<accession>A0A1Q8CDY3</accession>
<proteinExistence type="predicted"/>
<protein>
    <recommendedName>
        <fullName evidence="1">Methyltransferase type 11 domain-containing protein</fullName>
    </recommendedName>
</protein>
<reference evidence="2 3" key="1">
    <citation type="submission" date="2016-12" db="EMBL/GenBank/DDBJ databases">
        <title>The draft genome sequence of Actinophytocola sp. 11-183.</title>
        <authorList>
            <person name="Wang W."/>
            <person name="Yuan L."/>
        </authorList>
    </citation>
    <scope>NUCLEOTIDE SEQUENCE [LARGE SCALE GENOMIC DNA]</scope>
    <source>
        <strain evidence="2 3">11-183</strain>
    </source>
</reference>
<dbReference type="InterPro" id="IPR013216">
    <property type="entry name" value="Methyltransf_11"/>
</dbReference>
<organism evidence="2 3">
    <name type="scientific">Actinophytocola xanthii</name>
    <dbReference type="NCBI Taxonomy" id="1912961"/>
    <lineage>
        <taxon>Bacteria</taxon>
        <taxon>Bacillati</taxon>
        <taxon>Actinomycetota</taxon>
        <taxon>Actinomycetes</taxon>
        <taxon>Pseudonocardiales</taxon>
        <taxon>Pseudonocardiaceae</taxon>
    </lineage>
</organism>
<keyword evidence="3" id="KW-1185">Reference proteome</keyword>
<dbReference type="Gene3D" id="3.40.50.150">
    <property type="entry name" value="Vaccinia Virus protein VP39"/>
    <property type="match status" value="1"/>
</dbReference>
<dbReference type="SUPFAM" id="SSF53335">
    <property type="entry name" value="S-adenosyl-L-methionine-dependent methyltransferases"/>
    <property type="match status" value="1"/>
</dbReference>
<dbReference type="RefSeq" id="WP_075128948.1">
    <property type="nucleotide sequence ID" value="NZ_MSIE01000060.1"/>
</dbReference>
<dbReference type="OrthoDB" id="43862at2"/>
<dbReference type="GO" id="GO:0008757">
    <property type="term" value="F:S-adenosylmethionine-dependent methyltransferase activity"/>
    <property type="evidence" value="ECO:0007669"/>
    <property type="project" value="InterPro"/>
</dbReference>
<dbReference type="Proteomes" id="UP000185596">
    <property type="component" value="Unassembled WGS sequence"/>
</dbReference>
<dbReference type="AlphaFoldDB" id="A0A1Q8CDY3"/>